<dbReference type="GO" id="GO:0005829">
    <property type="term" value="C:cytosol"/>
    <property type="evidence" value="ECO:0007669"/>
    <property type="project" value="TreeGrafter"/>
</dbReference>
<dbReference type="CDD" id="cd00038">
    <property type="entry name" value="CAP_ED"/>
    <property type="match status" value="1"/>
</dbReference>
<dbReference type="PANTHER" id="PTHR24567:SF76">
    <property type="entry name" value="CYCLIC NUCLEOTIDE-BINDING DOMAIN PROTEIN"/>
    <property type="match status" value="1"/>
</dbReference>
<dbReference type="AlphaFoldDB" id="A0A7U3ZQB4"/>
<sequence length="195" mass="22900">MDKVALTDFIKSNIVNIPIDEQSLQIIAEQFEERTFKKDEYLLKEGKVSGYFFLSEGFLRVFTFDTDGNEVTTYFYSQNKIVFDAASFFLKRPSTENIQAMTECKVYVTNFEKLNQLFHSVAAFREFGRQIIVQEFVAYKQRTLAMINQSAEKRYLKLIETNKDVFQFAHLSHIASYLGISERTLNRIRQNFTKK</sequence>
<dbReference type="InterPro" id="IPR000595">
    <property type="entry name" value="cNMP-bd_dom"/>
</dbReference>
<feature type="domain" description="Cyclic nucleotide-binding" evidence="1">
    <location>
        <begin position="15"/>
        <end position="118"/>
    </location>
</feature>
<evidence type="ECO:0000313" key="3">
    <source>
        <dbReference type="Proteomes" id="UP000000493"/>
    </source>
</evidence>
<reference evidence="2 3" key="2">
    <citation type="journal article" date="2012" name="Stand. Genomic Sci.">
        <title>Complete genome sequence of the aquatic bacterium Runella slithyformis type strain (LSU 4(T)).</title>
        <authorList>
            <person name="Copeland A."/>
            <person name="Zhang X."/>
            <person name="Misra M."/>
            <person name="Lapidus A."/>
            <person name="Nolan M."/>
            <person name="Lucas S."/>
            <person name="Deshpande S."/>
            <person name="Cheng J.F."/>
            <person name="Tapia R."/>
            <person name="Goodwin L.A."/>
            <person name="Pitluck S."/>
            <person name="Liolios K."/>
            <person name="Pagani I."/>
            <person name="Ivanova N."/>
            <person name="Mikhailova N."/>
            <person name="Pati A."/>
            <person name="Chen A."/>
            <person name="Palaniappan K."/>
            <person name="Land M."/>
            <person name="Hauser L."/>
            <person name="Pan C."/>
            <person name="Jeffries C.D."/>
            <person name="Detter J.C."/>
            <person name="Brambilla E.M."/>
            <person name="Rohde M."/>
            <person name="Djao O.D."/>
            <person name="Goker M."/>
            <person name="Sikorski J."/>
            <person name="Tindall B.J."/>
            <person name="Woyke T."/>
            <person name="Bristow J."/>
            <person name="Eisen J.A."/>
            <person name="Markowitz V."/>
            <person name="Hugenholtz P."/>
            <person name="Kyrpides N.C."/>
            <person name="Klenk H.P."/>
            <person name="Mavromatis K."/>
        </authorList>
    </citation>
    <scope>NUCLEOTIDE SEQUENCE [LARGE SCALE GENOMIC DNA]</scope>
    <source>
        <strain evidence="3">ATCC 29530 / DSM 19594 / LMG 11500 / NCIMB 11436 / LSU 4</strain>
    </source>
</reference>
<dbReference type="GO" id="GO:0003700">
    <property type="term" value="F:DNA-binding transcription factor activity"/>
    <property type="evidence" value="ECO:0007669"/>
    <property type="project" value="TreeGrafter"/>
</dbReference>
<organism evidence="2 3">
    <name type="scientific">Runella slithyformis (strain ATCC 29530 / DSM 19594 / LMG 11500 / NCIMB 11436 / LSU 4)</name>
    <dbReference type="NCBI Taxonomy" id="761193"/>
    <lineage>
        <taxon>Bacteria</taxon>
        <taxon>Pseudomonadati</taxon>
        <taxon>Bacteroidota</taxon>
        <taxon>Cytophagia</taxon>
        <taxon>Cytophagales</taxon>
        <taxon>Spirosomataceae</taxon>
        <taxon>Runella</taxon>
    </lineage>
</organism>
<dbReference type="KEGG" id="rsi:Runsl_5070"/>
<dbReference type="Proteomes" id="UP000000493">
    <property type="component" value="Chromosome"/>
</dbReference>
<protein>
    <submittedName>
        <fullName evidence="2">Transcriptional regulator, Crp/Fnr family</fullName>
    </submittedName>
</protein>
<dbReference type="SUPFAM" id="SSF51206">
    <property type="entry name" value="cAMP-binding domain-like"/>
    <property type="match status" value="1"/>
</dbReference>
<keyword evidence="3" id="KW-1185">Reference proteome</keyword>
<dbReference type="PANTHER" id="PTHR24567">
    <property type="entry name" value="CRP FAMILY TRANSCRIPTIONAL REGULATORY PROTEIN"/>
    <property type="match status" value="1"/>
</dbReference>
<proteinExistence type="predicted"/>
<evidence type="ECO:0000259" key="1">
    <source>
        <dbReference type="PROSITE" id="PS50042"/>
    </source>
</evidence>
<name>A0A7U3ZQB4_RUNSL</name>
<dbReference type="InterPro" id="IPR018490">
    <property type="entry name" value="cNMP-bd_dom_sf"/>
</dbReference>
<evidence type="ECO:0000313" key="2">
    <source>
        <dbReference type="EMBL" id="AEI51376.1"/>
    </source>
</evidence>
<reference evidence="3" key="1">
    <citation type="submission" date="2011-06" db="EMBL/GenBank/DDBJ databases">
        <title>The complete genome of chromosome of Runella slithyformis DSM 19594.</title>
        <authorList>
            <consortium name="US DOE Joint Genome Institute (JGI-PGF)"/>
            <person name="Lucas S."/>
            <person name="Han J."/>
            <person name="Lapidus A."/>
            <person name="Bruce D."/>
            <person name="Goodwin L."/>
            <person name="Pitluck S."/>
            <person name="Peters L."/>
            <person name="Kyrpides N."/>
            <person name="Mavromatis K."/>
            <person name="Ivanova N."/>
            <person name="Ovchinnikova G."/>
            <person name="Zhang X."/>
            <person name="Misra M."/>
            <person name="Detter J.C."/>
            <person name="Tapia R."/>
            <person name="Han C."/>
            <person name="Land M."/>
            <person name="Hauser L."/>
            <person name="Markowitz V."/>
            <person name="Cheng J.-F."/>
            <person name="Hugenholtz P."/>
            <person name="Woyke T."/>
            <person name="Wu D."/>
            <person name="Tindall B."/>
            <person name="Faehrich R."/>
            <person name="Brambilla E."/>
            <person name="Klenk H.-P."/>
            <person name="Eisen J.A."/>
        </authorList>
    </citation>
    <scope>NUCLEOTIDE SEQUENCE [LARGE SCALE GENOMIC DNA]</scope>
    <source>
        <strain evidence="3">ATCC 29530 / DSM 19594 / LMG 11500 / NCIMB 11436 / LSU 4</strain>
    </source>
</reference>
<accession>A0A7U3ZQB4</accession>
<gene>
    <name evidence="2" type="ordered locus">Runsl_5070</name>
</gene>
<dbReference type="RefSeq" id="WP_013930656.1">
    <property type="nucleotide sequence ID" value="NC_015703.1"/>
</dbReference>
<dbReference type="Gene3D" id="2.60.120.10">
    <property type="entry name" value="Jelly Rolls"/>
    <property type="match status" value="1"/>
</dbReference>
<dbReference type="InterPro" id="IPR050397">
    <property type="entry name" value="Env_Response_Regulators"/>
</dbReference>
<dbReference type="PROSITE" id="PS50042">
    <property type="entry name" value="CNMP_BINDING_3"/>
    <property type="match status" value="1"/>
</dbReference>
<dbReference type="EMBL" id="CP002859">
    <property type="protein sequence ID" value="AEI51376.1"/>
    <property type="molecule type" value="Genomic_DNA"/>
</dbReference>
<dbReference type="SMART" id="SM00100">
    <property type="entry name" value="cNMP"/>
    <property type="match status" value="1"/>
</dbReference>
<dbReference type="InterPro" id="IPR014710">
    <property type="entry name" value="RmlC-like_jellyroll"/>
</dbReference>
<dbReference type="Pfam" id="PF00027">
    <property type="entry name" value="cNMP_binding"/>
    <property type="match status" value="1"/>
</dbReference>